<dbReference type="Pfam" id="PF13431">
    <property type="entry name" value="TPR_17"/>
    <property type="match status" value="1"/>
</dbReference>
<feature type="repeat" description="TPR" evidence="3">
    <location>
        <begin position="209"/>
        <end position="242"/>
    </location>
</feature>
<dbReference type="Proteomes" id="UP000694521">
    <property type="component" value="Unplaced"/>
</dbReference>
<accession>A0A8B9DJX8</accession>
<dbReference type="PANTHER" id="PTHR44858">
    <property type="entry name" value="TETRATRICOPEPTIDE REPEAT PROTEIN 6"/>
    <property type="match status" value="1"/>
</dbReference>
<dbReference type="PANTHER" id="PTHR44858:SF1">
    <property type="entry name" value="UDP-N-ACETYLGLUCOSAMINE--PEPTIDE N-ACETYLGLUCOSAMINYLTRANSFERASE SPINDLY-RELATED"/>
    <property type="match status" value="1"/>
</dbReference>
<feature type="repeat" description="TPR" evidence="3">
    <location>
        <begin position="397"/>
        <end position="430"/>
    </location>
</feature>
<dbReference type="SMART" id="SM00028">
    <property type="entry name" value="TPR"/>
    <property type="match status" value="13"/>
</dbReference>
<evidence type="ECO:0000313" key="5">
    <source>
        <dbReference type="Proteomes" id="UP000694521"/>
    </source>
</evidence>
<dbReference type="InterPro" id="IPR011990">
    <property type="entry name" value="TPR-like_helical_dom_sf"/>
</dbReference>
<reference evidence="4" key="1">
    <citation type="submission" date="2025-08" db="UniProtKB">
        <authorList>
            <consortium name="Ensembl"/>
        </authorList>
    </citation>
    <scope>IDENTIFICATION</scope>
</reference>
<dbReference type="SUPFAM" id="SSF48452">
    <property type="entry name" value="TPR-like"/>
    <property type="match status" value="2"/>
</dbReference>
<proteinExistence type="predicted"/>
<name>A0A8B9DJX8_ANSCY</name>
<evidence type="ECO:0000256" key="1">
    <source>
        <dbReference type="ARBA" id="ARBA00022737"/>
    </source>
</evidence>
<dbReference type="PROSITE" id="PS50005">
    <property type="entry name" value="TPR"/>
    <property type="match status" value="7"/>
</dbReference>
<dbReference type="Gene3D" id="1.25.40.10">
    <property type="entry name" value="Tetratricopeptide repeat domain"/>
    <property type="match status" value="7"/>
</dbReference>
<sequence length="581" mass="66521">MELKKYELAKIYVEVEEMITFHGCFLPESFKSQPVQQALIQSFCQNHNKAIESLRRATATQPEPPMFVLLGKIQMKAEKTKDAVESFKQAIELQMTSAKILHNAFEAAEMYYLMGLCYMEQTNLLQARDAFNTAIRLHSSYPDAFYQRGLCRMQLGQAKYIQDFNRTLALCPSHFQAYMSRAAYYGSKGRYSKAIMNCNEAIKILPNSARAYFYRGTLKYQNKTFKAAIEDLSKTIDLNKTCILAYYNRAICYHQIKNFRKQIFTSSSIFRLNEFEEAVRSFNQVLKLEPISVDAYIGRGNSYMENGQEAGLKLAQKDFLKAIHLNPVCTKARICLGYNLQAHGKLQRAWNQFTVAIIIDPKCYAAYDGRASVCLQMGENFAAFQDINAALKVTTTAPLLTNRGVINQLMGYLSCAMKDYQQAISVDPNYALAYFSAANIYFHNHQFSQAYCYYSKVLKLEPRNESAIMNRAITNTILKNFEEAREDFEKAVCLCPFSAAVYFNRANFYNGLKQYEQAEKDISTALVIQPSDALMYRLRADIRAKLGFNKEAVEDYKQAISIQEQIAYENTSVLFTDFSDF</sequence>
<dbReference type="InterPro" id="IPR050498">
    <property type="entry name" value="Ycf3"/>
</dbReference>
<protein>
    <submittedName>
        <fullName evidence="4">Tetratricopeptide repeat domain 6</fullName>
    </submittedName>
</protein>
<organism evidence="4 5">
    <name type="scientific">Anser cygnoides</name>
    <name type="common">Swan goose</name>
    <dbReference type="NCBI Taxonomy" id="8845"/>
    <lineage>
        <taxon>Eukaryota</taxon>
        <taxon>Metazoa</taxon>
        <taxon>Chordata</taxon>
        <taxon>Craniata</taxon>
        <taxon>Vertebrata</taxon>
        <taxon>Euteleostomi</taxon>
        <taxon>Archelosauria</taxon>
        <taxon>Archosauria</taxon>
        <taxon>Dinosauria</taxon>
        <taxon>Saurischia</taxon>
        <taxon>Theropoda</taxon>
        <taxon>Coelurosauria</taxon>
        <taxon>Aves</taxon>
        <taxon>Neognathae</taxon>
        <taxon>Galloanserae</taxon>
        <taxon>Anseriformes</taxon>
        <taxon>Anatidae</taxon>
        <taxon>Anserinae</taxon>
        <taxon>Anser</taxon>
    </lineage>
</organism>
<evidence type="ECO:0000256" key="2">
    <source>
        <dbReference type="ARBA" id="ARBA00022803"/>
    </source>
</evidence>
<dbReference type="InterPro" id="IPR019734">
    <property type="entry name" value="TPR_rpt"/>
</dbReference>
<evidence type="ECO:0000256" key="3">
    <source>
        <dbReference type="PROSITE-ProRule" id="PRU00339"/>
    </source>
</evidence>
<keyword evidence="2 3" id="KW-0802">TPR repeat</keyword>
<keyword evidence="5" id="KW-1185">Reference proteome</keyword>
<feature type="repeat" description="TPR" evidence="3">
    <location>
        <begin position="499"/>
        <end position="532"/>
    </location>
</feature>
<reference evidence="4" key="2">
    <citation type="submission" date="2025-09" db="UniProtKB">
        <authorList>
            <consortium name="Ensembl"/>
        </authorList>
    </citation>
    <scope>IDENTIFICATION</scope>
</reference>
<dbReference type="Pfam" id="PF13181">
    <property type="entry name" value="TPR_8"/>
    <property type="match status" value="2"/>
</dbReference>
<dbReference type="AlphaFoldDB" id="A0A8B9DJX8"/>
<evidence type="ECO:0000313" key="4">
    <source>
        <dbReference type="Ensembl" id="ENSACDP00005007425.1"/>
    </source>
</evidence>
<dbReference type="Ensembl" id="ENSACDT00005008931.1">
    <property type="protein sequence ID" value="ENSACDP00005007425.1"/>
    <property type="gene ID" value="ENSACDG00005005449.1"/>
</dbReference>
<feature type="repeat" description="TPR" evidence="3">
    <location>
        <begin position="108"/>
        <end position="141"/>
    </location>
</feature>
<feature type="repeat" description="TPR" evidence="3">
    <location>
        <begin position="431"/>
        <end position="464"/>
    </location>
</feature>
<feature type="repeat" description="TPR" evidence="3">
    <location>
        <begin position="64"/>
        <end position="97"/>
    </location>
</feature>
<keyword evidence="1" id="KW-0677">Repeat</keyword>
<dbReference type="Pfam" id="PF13432">
    <property type="entry name" value="TPR_16"/>
    <property type="match status" value="2"/>
</dbReference>
<feature type="repeat" description="TPR" evidence="3">
    <location>
        <begin position="175"/>
        <end position="208"/>
    </location>
</feature>